<sequence length="311" mass="36531">MLVAIDDLGNRLTTLDNLPKTGIYYCPVCKGQVTLKRGKVKQAHFAHKNLLNCPNSSLNESTEHLLLKAKLYQNLKKSEEVTIETFFPSINQIADLQVNHKLVLEVQCSSLPPDRLVERTKNYRDNDQFIIWLLGKNLWIKHKLSYLQKQFLSFSWSIGFYLWEIDLEKNCLRLCYMIHEDLMGKVTCLTRTCPLDGNLMSFFRMPFQKMNLESIKVKSDSHLLQKIQKALKYRNKYWMLRQEKAYQMGINLLCLSVEDFYPQYNPPKCEQGFCLIESDLKPFYDAFEAYNKEISNKDVQTLHPPSFYVKI</sequence>
<evidence type="ECO:0000259" key="1">
    <source>
        <dbReference type="Pfam" id="PF06054"/>
    </source>
</evidence>
<dbReference type="EMBL" id="NSGR01000008">
    <property type="protein sequence ID" value="PCH12682.1"/>
    <property type="molecule type" value="Genomic_DNA"/>
</dbReference>
<comment type="caution">
    <text evidence="3">The sequence shown here is derived from an EMBL/GenBank/DDBJ whole genome shotgun (WGS) entry which is preliminary data.</text>
</comment>
<accession>A0A854WGG1</accession>
<proteinExistence type="predicted"/>
<dbReference type="InterPro" id="IPR010330">
    <property type="entry name" value="CoiA_nuc"/>
</dbReference>
<evidence type="ECO:0000259" key="2">
    <source>
        <dbReference type="Pfam" id="PF25164"/>
    </source>
</evidence>
<dbReference type="Pfam" id="PF06054">
    <property type="entry name" value="CoiA_nuc"/>
    <property type="match status" value="1"/>
</dbReference>
<organism evidence="3 4">
    <name type="scientific">Streptococcus parauberis</name>
    <dbReference type="NCBI Taxonomy" id="1348"/>
    <lineage>
        <taxon>Bacteria</taxon>
        <taxon>Bacillati</taxon>
        <taxon>Bacillota</taxon>
        <taxon>Bacilli</taxon>
        <taxon>Lactobacillales</taxon>
        <taxon>Streptococcaceae</taxon>
        <taxon>Streptococcus</taxon>
    </lineage>
</organism>
<reference evidence="3 4" key="1">
    <citation type="submission" date="2016-06" db="EMBL/GenBank/DDBJ databases">
        <authorList>
            <person name="Haines A.N."/>
            <person name="Council K.R."/>
        </authorList>
    </citation>
    <scope>NUCLEOTIDE SEQUENCE [LARGE SCALE GENOMIC DNA]</scope>
    <source>
        <strain evidence="3 4">SP158-29</strain>
    </source>
</reference>
<evidence type="ECO:0000313" key="3">
    <source>
        <dbReference type="EMBL" id="PCH12682.1"/>
    </source>
</evidence>
<dbReference type="Pfam" id="PF25164">
    <property type="entry name" value="CoiA_N"/>
    <property type="match status" value="1"/>
</dbReference>
<dbReference type="Proteomes" id="UP000217465">
    <property type="component" value="Unassembled WGS sequence"/>
</dbReference>
<dbReference type="RefSeq" id="WP_096633671.1">
    <property type="nucleotide sequence ID" value="NZ_NSGR01000008.1"/>
</dbReference>
<feature type="domain" description="Competence protein CoiA-like N-terminal" evidence="2">
    <location>
        <begin position="14"/>
        <end position="55"/>
    </location>
</feature>
<feature type="domain" description="Competence protein CoiA nuclease-like" evidence="1">
    <location>
        <begin position="60"/>
        <end position="178"/>
    </location>
</feature>
<dbReference type="InterPro" id="IPR021176">
    <property type="entry name" value="Competence-induced_CoiA"/>
</dbReference>
<dbReference type="InterPro" id="IPR057253">
    <property type="entry name" value="CoiA-like_N"/>
</dbReference>
<dbReference type="AlphaFoldDB" id="A0A854WGG1"/>
<evidence type="ECO:0000313" key="4">
    <source>
        <dbReference type="Proteomes" id="UP000217465"/>
    </source>
</evidence>
<gene>
    <name evidence="3" type="ORF">A9Y57_01401</name>
</gene>
<dbReference type="PIRSF" id="PIRSF007487">
    <property type="entry name" value="Competence-induced_CoiA_bac"/>
    <property type="match status" value="1"/>
</dbReference>
<name>A0A854WGG1_9STRE</name>
<protein>
    <submittedName>
        <fullName evidence="3">Competence protein CoiA-like family protein</fullName>
    </submittedName>
</protein>